<proteinExistence type="predicted"/>
<gene>
    <name evidence="9" type="ORF">C2134_10870</name>
</gene>
<keyword evidence="10" id="KW-1185">Reference proteome</keyword>
<dbReference type="GO" id="GO:0016787">
    <property type="term" value="F:hydrolase activity"/>
    <property type="evidence" value="ECO:0007669"/>
    <property type="project" value="UniProtKB-KW"/>
</dbReference>
<evidence type="ECO:0000259" key="8">
    <source>
        <dbReference type="SMART" id="SM00014"/>
    </source>
</evidence>
<evidence type="ECO:0000256" key="2">
    <source>
        <dbReference type="ARBA" id="ARBA00022475"/>
    </source>
</evidence>
<evidence type="ECO:0000313" key="10">
    <source>
        <dbReference type="Proteomes" id="UP000236416"/>
    </source>
</evidence>
<name>A0A2K4MNP9_9NEIS</name>
<keyword evidence="6 7" id="KW-0472">Membrane</keyword>
<keyword evidence="4" id="KW-0378">Hydrolase</keyword>
<feature type="domain" description="Phosphatidic acid phosphatase type 2/haloperoxidase" evidence="8">
    <location>
        <begin position="72"/>
        <end position="184"/>
    </location>
</feature>
<dbReference type="PANTHER" id="PTHR14969">
    <property type="entry name" value="SPHINGOSINE-1-PHOSPHATE PHOSPHOHYDROLASE"/>
    <property type="match status" value="1"/>
</dbReference>
<dbReference type="Proteomes" id="UP000236416">
    <property type="component" value="Unassembled WGS sequence"/>
</dbReference>
<feature type="transmembrane region" description="Helical" evidence="7">
    <location>
        <begin position="145"/>
        <end position="163"/>
    </location>
</feature>
<dbReference type="SUPFAM" id="SSF48317">
    <property type="entry name" value="Acid phosphatase/Vanadium-dependent haloperoxidase"/>
    <property type="match status" value="1"/>
</dbReference>
<evidence type="ECO:0000256" key="4">
    <source>
        <dbReference type="ARBA" id="ARBA00022801"/>
    </source>
</evidence>
<feature type="transmembrane region" description="Helical" evidence="7">
    <location>
        <begin position="7"/>
        <end position="26"/>
    </location>
</feature>
<evidence type="ECO:0000313" key="9">
    <source>
        <dbReference type="EMBL" id="POA98704.1"/>
    </source>
</evidence>
<feature type="transmembrane region" description="Helical" evidence="7">
    <location>
        <begin position="73"/>
        <end position="94"/>
    </location>
</feature>
<reference evidence="9 10" key="1">
    <citation type="submission" date="2018-01" db="EMBL/GenBank/DDBJ databases">
        <title>Genomic Sequence of Chromobacterium MWU13-2610 from wild cranberry bogs within the Cape Cod National Seashore.</title>
        <authorList>
            <person name="O'Hara-Hanley K."/>
            <person name="Soby S."/>
            <person name="Harrison A."/>
        </authorList>
    </citation>
    <scope>NUCLEOTIDE SEQUENCE [LARGE SCALE GENOMIC DNA]</scope>
    <source>
        <strain evidence="9 10">MWU13-2610</strain>
    </source>
</reference>
<dbReference type="SMART" id="SM00014">
    <property type="entry name" value="acidPPc"/>
    <property type="match status" value="1"/>
</dbReference>
<feature type="transmembrane region" description="Helical" evidence="7">
    <location>
        <begin position="225"/>
        <end position="244"/>
    </location>
</feature>
<dbReference type="InterPro" id="IPR000326">
    <property type="entry name" value="PAP2/HPO"/>
</dbReference>
<dbReference type="EMBL" id="PPTF01000043">
    <property type="protein sequence ID" value="POA98704.1"/>
    <property type="molecule type" value="Genomic_DNA"/>
</dbReference>
<evidence type="ECO:0000256" key="6">
    <source>
        <dbReference type="ARBA" id="ARBA00023136"/>
    </source>
</evidence>
<dbReference type="Pfam" id="PF01569">
    <property type="entry name" value="PAP2"/>
    <property type="match status" value="1"/>
</dbReference>
<evidence type="ECO:0000256" key="3">
    <source>
        <dbReference type="ARBA" id="ARBA00022692"/>
    </source>
</evidence>
<dbReference type="AlphaFoldDB" id="A0A2K4MNP9"/>
<dbReference type="Gene3D" id="1.20.144.10">
    <property type="entry name" value="Phosphatidic acid phosphatase type 2/haloperoxidase"/>
    <property type="match status" value="1"/>
</dbReference>
<feature type="transmembrane region" description="Helical" evidence="7">
    <location>
        <begin position="46"/>
        <end position="66"/>
    </location>
</feature>
<evidence type="ECO:0000256" key="1">
    <source>
        <dbReference type="ARBA" id="ARBA00004651"/>
    </source>
</evidence>
<comment type="subcellular location">
    <subcellularLocation>
        <location evidence="1">Cell membrane</location>
        <topology evidence="1">Multi-pass membrane protein</topology>
    </subcellularLocation>
</comment>
<keyword evidence="2" id="KW-1003">Cell membrane</keyword>
<protein>
    <submittedName>
        <fullName evidence="9">PAP2 family protein</fullName>
    </submittedName>
</protein>
<dbReference type="InterPro" id="IPR036938">
    <property type="entry name" value="PAP2/HPO_sf"/>
</dbReference>
<evidence type="ECO:0000256" key="5">
    <source>
        <dbReference type="ARBA" id="ARBA00022989"/>
    </source>
</evidence>
<evidence type="ECO:0000256" key="7">
    <source>
        <dbReference type="SAM" id="Phobius"/>
    </source>
</evidence>
<keyword evidence="3 7" id="KW-0812">Transmembrane</keyword>
<keyword evidence="5 7" id="KW-1133">Transmembrane helix</keyword>
<accession>A0A2K4MNP9</accession>
<dbReference type="PANTHER" id="PTHR14969:SF62">
    <property type="entry name" value="DECAPRENYLPHOSPHORYL-5-PHOSPHORIBOSE PHOSPHATASE RV3807C-RELATED"/>
    <property type="match status" value="1"/>
</dbReference>
<comment type="caution">
    <text evidence="9">The sequence shown here is derived from an EMBL/GenBank/DDBJ whole genome shotgun (WGS) entry which is preliminary data.</text>
</comment>
<feature type="transmembrane region" description="Helical" evidence="7">
    <location>
        <begin position="114"/>
        <end position="136"/>
    </location>
</feature>
<organism evidence="9 10">
    <name type="scientific">Chromobacterium sinusclupearum</name>
    <dbReference type="NCBI Taxonomy" id="2077146"/>
    <lineage>
        <taxon>Bacteria</taxon>
        <taxon>Pseudomonadati</taxon>
        <taxon>Pseudomonadota</taxon>
        <taxon>Betaproteobacteria</taxon>
        <taxon>Neisseriales</taxon>
        <taxon>Chromobacteriaceae</taxon>
        <taxon>Chromobacterium</taxon>
    </lineage>
</organism>
<feature type="transmembrane region" description="Helical" evidence="7">
    <location>
        <begin position="200"/>
        <end position="219"/>
    </location>
</feature>
<dbReference type="GO" id="GO:0005886">
    <property type="term" value="C:plasma membrane"/>
    <property type="evidence" value="ECO:0007669"/>
    <property type="project" value="UniProtKB-SubCell"/>
</dbReference>
<sequence length="248" mass="26565">MSCLKRFWPACVLVLLGAGMLIWPPANQQGFLALNGMLNALPAPLWRFLSIFGDWPTALALMLAWSWRDPKRLPALIVAGVVGIALSVGLKAGFNVPRPPLVLPPGTVELLDRLPGNGSFPSGHALASAALATFVCQGMGRAGRWACYGLAALVALSRIAIGVHWPLDLMAGALLGWGTMRLAMARCWPGGWPRDVERTAEMILLVLLSGALAWLLGQRAMYADYWLRAGIAGAVALLGFVRLARRGH</sequence>